<keyword evidence="2" id="KW-0964">Secreted</keyword>
<evidence type="ECO:0000256" key="6">
    <source>
        <dbReference type="ARBA" id="ARBA00023180"/>
    </source>
</evidence>
<feature type="domain" description="VWFA" evidence="8">
    <location>
        <begin position="780"/>
        <end position="952"/>
    </location>
</feature>
<dbReference type="InterPro" id="IPR002035">
    <property type="entry name" value="VWF_A"/>
</dbReference>
<feature type="compositionally biased region" description="Gly residues" evidence="7">
    <location>
        <begin position="1581"/>
        <end position="1590"/>
    </location>
</feature>
<reference evidence="9" key="2">
    <citation type="submission" date="2025-09" db="UniProtKB">
        <authorList>
            <consortium name="Ensembl"/>
        </authorList>
    </citation>
    <scope>IDENTIFICATION</scope>
</reference>
<feature type="domain" description="VWFA" evidence="8">
    <location>
        <begin position="400"/>
        <end position="573"/>
    </location>
</feature>
<proteinExistence type="predicted"/>
<sequence length="1660" mass="184128">MCFYKKCLNATVADIVFLVDGSTSIIPTNFQEVRRFLHSFIEGLDIGADKVRVGLAQFSNEIQKQFHLGEHMDQRALLEQVDRLPQLGGGTATGKAITVLREEFFTKANGSRADQRVPQIAVVLTDGESEDDVKLPAKALRQQGVVVFAIGVGAANINELKDIANRPHEHFLVNIESFQALQTLSQGLLQTVCVSMENQRMALIPKFSDIFFLVDSNMMLADYQLVRTLLMRLVNQLNPSTKTMRLGLAQFAQDTKVEFLLNTHNTKEEYLAALRKFRLPLRPNRSRHLGDALEYARAHFFTTASGGRNEQGYRQFLVTVTGGDSKDNVMKVARTIKSEGTTIVSIGLGESTLPELKLMATSPFFYQTTNIAPVLKTVFETEEVVPVTDGKDCSEASLADIVFIVDESSSNRTANFQLVRGFIHKIVDGLDMDFNRVRVGIVLYSNKASAQVYLNSFQEKTNILQFIKILPYRRGLTYTGEALEYAREKMFIKERGSRKEQGVQQVAIVITGKSQDNVTSHAAALRRAGVTVYAVGIKDADENELRQIASDPPNKHVLHVDSFAKLKTLEKSLKKSVAFFSLLILGCLQTDEADMFFLIDHSGSIEYPDFADMKTFINEFIHTFHIGPHHVRVGVVKFSDTPALEFDLTTYPDNPSVEKAVDGIIQLGGGTRTGLALTSMGPYFDRAKATRSHKVREYLIVITDGESQDNVKDQAAKLRAQGITIYAIGVKQANDTQLLEIAGSQEKKFFVNNFDALKPIKNDIITDICSPDICKDMKGDVLFLIDSSGSINNPDFQKMKVFLQSIINKSDIGLDKVHVGIIQFSTSQQVIFPLNKHNDKEGMLQDLQTMQQIGGGTHTGEALSYTSQFFDPLKGGRTNVKQFLIVVTDGEAQDEVKSPAKKLQDKGVIIYAIGVVNANNTQLLEISGAQERVYSERDFDALKILTLIFSSISSSLPPECVRTEIADIIFLVDGSTSISSDNFDIMKNFMMSVVNETSVGEKQTRYGLIVFSDDPESKFTLNEYKSKRDVNSAITKLREPSGDTYTGKALKYSLGYFGAEYGGRKALNVPQWLMVITDGEATDPYHLAGPAKELRDNGIIVYSIGVVGANKQELELMAGDPNKVFFVDDFHKLDTLHKNISFEFCQTSKPVCEKTQGDLVLLIDSSGSISTTDFTIMKKFATDLVSSFNIAEQSFRVGVAQFSSDPKKEFFLNEYYTEAEVNNQINNMIQIRYTTNIGKALDYVRMEYFQPARGSRINAKVSQNLVVITDGRSDDDVVHAAEELKAMNIEVFAIGIGKDHKPVELGQITLNPERVFSVQDFASLDKIKKKVVDTICSSKVPETQAGCTIDIAMGFDITRRATAQGLFDGQAQLQAFLPQIIRYVSNLKGLCCVAGDGSIETNIGFRVVEQNGKVLYDYNFEKYDEKIVEKVMALQTSQTTYFNSFLLRSFRDKFQKSNAGVKVLVIFSDGLDDDVMKLEQESELLRTKGINALLTVALEGVQNANLLQMVEFGRGFGYKQPLNIGMHNLGNTLLTQIDTVAERECCNVMCKCTGHEGIRGNRGRPGTKSQPGLKGHPGFPGEEGGIGERGSPGPTGPQGLQGCPGRRGLKVSRWTTDQPEIYVYRPSGLECYPLDVFPTSAFRSQVTMTWGHLPVQNNPI</sequence>
<feature type="domain" description="VWFA" evidence="8">
    <location>
        <begin position="14"/>
        <end position="192"/>
    </location>
</feature>
<reference evidence="9" key="1">
    <citation type="submission" date="2025-08" db="UniProtKB">
        <authorList>
            <consortium name="Ensembl"/>
        </authorList>
    </citation>
    <scope>IDENTIFICATION</scope>
</reference>
<evidence type="ECO:0000256" key="1">
    <source>
        <dbReference type="ARBA" id="ARBA00004613"/>
    </source>
</evidence>
<evidence type="ECO:0000256" key="5">
    <source>
        <dbReference type="ARBA" id="ARBA00022889"/>
    </source>
</evidence>
<dbReference type="Pfam" id="PF01391">
    <property type="entry name" value="Collagen"/>
    <property type="match status" value="1"/>
</dbReference>
<dbReference type="Gene3D" id="3.40.50.410">
    <property type="entry name" value="von Willebrand factor, type A domain"/>
    <property type="match status" value="8"/>
</dbReference>
<dbReference type="Proteomes" id="UP000472277">
    <property type="component" value="Chromosome 37"/>
</dbReference>
<dbReference type="PANTHER" id="PTHR24020:SF86">
    <property type="entry name" value="COLLAGEN, TYPE VI, ALPHA 4"/>
    <property type="match status" value="1"/>
</dbReference>
<dbReference type="PANTHER" id="PTHR24020">
    <property type="entry name" value="COLLAGEN ALPHA"/>
    <property type="match status" value="1"/>
</dbReference>
<dbReference type="GO" id="GO:0005576">
    <property type="term" value="C:extracellular region"/>
    <property type="evidence" value="ECO:0007669"/>
    <property type="project" value="UniProtKB-SubCell"/>
</dbReference>
<dbReference type="GO" id="GO:0007155">
    <property type="term" value="P:cell adhesion"/>
    <property type="evidence" value="ECO:0007669"/>
    <property type="project" value="UniProtKB-KW"/>
</dbReference>
<dbReference type="InterPro" id="IPR008160">
    <property type="entry name" value="Collagen"/>
</dbReference>
<evidence type="ECO:0000256" key="7">
    <source>
        <dbReference type="SAM" id="MobiDB-lite"/>
    </source>
</evidence>
<protein>
    <submittedName>
        <fullName evidence="9">Collagen type VI alpha 6 chain</fullName>
    </submittedName>
</protein>
<keyword evidence="5" id="KW-0130">Cell adhesion</keyword>
<feature type="domain" description="VWFA" evidence="8">
    <location>
        <begin position="209"/>
        <end position="384"/>
    </location>
</feature>
<keyword evidence="10" id="KW-1185">Reference proteome</keyword>
<evidence type="ECO:0000256" key="2">
    <source>
        <dbReference type="ARBA" id="ARBA00022525"/>
    </source>
</evidence>
<dbReference type="CDD" id="cd01472">
    <property type="entry name" value="vWA_collagen"/>
    <property type="match status" value="5"/>
</dbReference>
<evidence type="ECO:0000256" key="4">
    <source>
        <dbReference type="ARBA" id="ARBA00022737"/>
    </source>
</evidence>
<evidence type="ECO:0000256" key="3">
    <source>
        <dbReference type="ARBA" id="ARBA00022729"/>
    </source>
</evidence>
<accession>A0A674AXZ5</accession>
<keyword evidence="4" id="KW-0677">Repeat</keyword>
<evidence type="ECO:0000313" key="10">
    <source>
        <dbReference type="Proteomes" id="UP000472277"/>
    </source>
</evidence>
<dbReference type="Ensembl" id="ENSSTUT00000066898.1">
    <property type="protein sequence ID" value="ENSSTUP00000063406.1"/>
    <property type="gene ID" value="ENSSTUG00000027468.1"/>
</dbReference>
<dbReference type="PRINTS" id="PR00453">
    <property type="entry name" value="VWFADOMAIN"/>
</dbReference>
<dbReference type="GeneTree" id="ENSGT00940000155619"/>
<dbReference type="Pfam" id="PF00092">
    <property type="entry name" value="VWA"/>
    <property type="match status" value="7"/>
</dbReference>
<dbReference type="CDD" id="cd01450">
    <property type="entry name" value="vWFA_subfamily_ECM"/>
    <property type="match status" value="1"/>
</dbReference>
<feature type="domain" description="VWFA" evidence="8">
    <location>
        <begin position="594"/>
        <end position="764"/>
    </location>
</feature>
<feature type="region of interest" description="Disordered" evidence="7">
    <location>
        <begin position="1557"/>
        <end position="1610"/>
    </location>
</feature>
<dbReference type="SUPFAM" id="SSF53300">
    <property type="entry name" value="vWA-like"/>
    <property type="match status" value="8"/>
</dbReference>
<keyword evidence="3" id="KW-0732">Signal</keyword>
<dbReference type="SMART" id="SM00327">
    <property type="entry name" value="VWA"/>
    <property type="match status" value="8"/>
</dbReference>
<dbReference type="FunFam" id="3.40.50.410:FF:000004">
    <property type="entry name" value="collagen alpha-6(VI) chain"/>
    <property type="match status" value="6"/>
</dbReference>
<feature type="domain" description="VWFA" evidence="8">
    <location>
        <begin position="1158"/>
        <end position="1331"/>
    </location>
</feature>
<feature type="domain" description="VWFA" evidence="8">
    <location>
        <begin position="967"/>
        <end position="1140"/>
    </location>
</feature>
<gene>
    <name evidence="9" type="primary">COL6A6</name>
</gene>
<name>A0A674AXZ5_SALTR</name>
<evidence type="ECO:0000313" key="9">
    <source>
        <dbReference type="Ensembl" id="ENSSTUP00000063406.1"/>
    </source>
</evidence>
<keyword evidence="6" id="KW-0325">Glycoprotein</keyword>
<evidence type="ECO:0000259" key="8">
    <source>
        <dbReference type="PROSITE" id="PS50234"/>
    </source>
</evidence>
<dbReference type="InterPro" id="IPR050525">
    <property type="entry name" value="ECM_Assembly_Org"/>
</dbReference>
<dbReference type="InterPro" id="IPR036465">
    <property type="entry name" value="vWFA_dom_sf"/>
</dbReference>
<organism evidence="9 10">
    <name type="scientific">Salmo trutta</name>
    <name type="common">Brown trout</name>
    <dbReference type="NCBI Taxonomy" id="8032"/>
    <lineage>
        <taxon>Eukaryota</taxon>
        <taxon>Metazoa</taxon>
        <taxon>Chordata</taxon>
        <taxon>Craniata</taxon>
        <taxon>Vertebrata</taxon>
        <taxon>Euteleostomi</taxon>
        <taxon>Actinopterygii</taxon>
        <taxon>Neopterygii</taxon>
        <taxon>Teleostei</taxon>
        <taxon>Protacanthopterygii</taxon>
        <taxon>Salmoniformes</taxon>
        <taxon>Salmonidae</taxon>
        <taxon>Salmoninae</taxon>
        <taxon>Salmo</taxon>
    </lineage>
</organism>
<comment type="subcellular location">
    <subcellularLocation>
        <location evidence="1">Secreted</location>
    </subcellularLocation>
</comment>
<dbReference type="PROSITE" id="PS50234">
    <property type="entry name" value="VWFA"/>
    <property type="match status" value="7"/>
</dbReference>